<reference evidence="2" key="1">
    <citation type="submission" date="2020-08" db="EMBL/GenBank/DDBJ databases">
        <title>Multicomponent nature underlies the extraordinary mechanical properties of spider dragline silk.</title>
        <authorList>
            <person name="Kono N."/>
            <person name="Nakamura H."/>
            <person name="Mori M."/>
            <person name="Yoshida Y."/>
            <person name="Ohtoshi R."/>
            <person name="Malay A.D."/>
            <person name="Moran D.A.P."/>
            <person name="Tomita M."/>
            <person name="Numata K."/>
            <person name="Arakawa K."/>
        </authorList>
    </citation>
    <scope>NUCLEOTIDE SEQUENCE</scope>
</reference>
<accession>A0A8X6XXB9</accession>
<dbReference type="CDD" id="cd02908">
    <property type="entry name" value="Macro_OAADPr_deacetylase"/>
    <property type="match status" value="1"/>
</dbReference>
<dbReference type="Pfam" id="PF01661">
    <property type="entry name" value="Macro"/>
    <property type="match status" value="1"/>
</dbReference>
<feature type="domain" description="Macro" evidence="1">
    <location>
        <begin position="107"/>
        <end position="282"/>
    </location>
</feature>
<dbReference type="SMART" id="SM00506">
    <property type="entry name" value="A1pp"/>
    <property type="match status" value="1"/>
</dbReference>
<evidence type="ECO:0000313" key="3">
    <source>
        <dbReference type="Proteomes" id="UP000886998"/>
    </source>
</evidence>
<dbReference type="PROSITE" id="PS51154">
    <property type="entry name" value="MACRO"/>
    <property type="match status" value="1"/>
</dbReference>
<evidence type="ECO:0000259" key="1">
    <source>
        <dbReference type="PROSITE" id="PS51154"/>
    </source>
</evidence>
<dbReference type="AlphaFoldDB" id="A0A8X6XXB9"/>
<comment type="caution">
    <text evidence="2">The sequence shown here is derived from an EMBL/GenBank/DDBJ whole genome shotgun (WGS) entry which is preliminary data.</text>
</comment>
<dbReference type="Gene3D" id="3.40.220.10">
    <property type="entry name" value="Leucine Aminopeptidase, subunit E, domain 1"/>
    <property type="match status" value="1"/>
</dbReference>
<dbReference type="PANTHER" id="PTHR11106">
    <property type="entry name" value="GANGLIOSIDE INDUCED DIFFERENTIATION ASSOCIATED PROTEIN 2-RELATED"/>
    <property type="match status" value="1"/>
</dbReference>
<dbReference type="GO" id="GO:0140293">
    <property type="term" value="F:ADP-ribosylglutamate hydrolase activity"/>
    <property type="evidence" value="ECO:0007669"/>
    <property type="project" value="TreeGrafter"/>
</dbReference>
<protein>
    <submittedName>
        <fullName evidence="2">ADP-ribose glycohydrolase MACROD1</fullName>
    </submittedName>
</protein>
<evidence type="ECO:0000313" key="2">
    <source>
        <dbReference type="EMBL" id="GFY62020.1"/>
    </source>
</evidence>
<dbReference type="GO" id="GO:0006974">
    <property type="term" value="P:DNA damage response"/>
    <property type="evidence" value="ECO:0007669"/>
    <property type="project" value="TreeGrafter"/>
</dbReference>
<dbReference type="PANTHER" id="PTHR11106:SF27">
    <property type="entry name" value="MACRO DOMAIN-CONTAINING PROTEIN"/>
    <property type="match status" value="1"/>
</dbReference>
<dbReference type="SUPFAM" id="SSF52949">
    <property type="entry name" value="Macro domain-like"/>
    <property type="match status" value="1"/>
</dbReference>
<dbReference type="InterPro" id="IPR043472">
    <property type="entry name" value="Macro_dom-like"/>
</dbReference>
<dbReference type="Proteomes" id="UP000886998">
    <property type="component" value="Unassembled WGS sequence"/>
</dbReference>
<dbReference type="GO" id="GO:0140291">
    <property type="term" value="P:peptidyl-glutamate ADP-deribosylation"/>
    <property type="evidence" value="ECO:0007669"/>
    <property type="project" value="TreeGrafter"/>
</dbReference>
<dbReference type="EMBL" id="BMAV01014015">
    <property type="protein sequence ID" value="GFY62020.1"/>
    <property type="molecule type" value="Genomic_DNA"/>
</dbReference>
<keyword evidence="3" id="KW-1185">Reference proteome</keyword>
<dbReference type="OrthoDB" id="6133115at2759"/>
<gene>
    <name evidence="2" type="primary">Macrod1</name>
    <name evidence="2" type="ORF">TNIN_419731</name>
</gene>
<sequence length="284" mass="31738">MLKLFTRLNSVIWVTSRKFASTYTSFNICKRALPAFPYFRQEFLFRDLKTSATVRKEMEFEEAKNKYLKMDLKEKRASYNCKTSFVTLENIPTWTEYAVKVEKVLSSSEFKKEERLNGKVSIFVGDITALEIDAIVNAANNSLRGGGGVDGAIHRAAGKSLLAECITLKGCPTGEAKITGGYKLPAKYIIHTVGPVGEKPDLLKNCYLNSLNVAKENGLKTIAFPCISTGVYGYPNKNAAEVALKTVRGFLEKNEASIDRVIFCLFLAVDVEIYESLMQKYFPL</sequence>
<dbReference type="GO" id="GO:0005654">
    <property type="term" value="C:nucleoplasm"/>
    <property type="evidence" value="ECO:0007669"/>
    <property type="project" value="TreeGrafter"/>
</dbReference>
<proteinExistence type="predicted"/>
<organism evidence="2 3">
    <name type="scientific">Trichonephila inaurata madagascariensis</name>
    <dbReference type="NCBI Taxonomy" id="2747483"/>
    <lineage>
        <taxon>Eukaryota</taxon>
        <taxon>Metazoa</taxon>
        <taxon>Ecdysozoa</taxon>
        <taxon>Arthropoda</taxon>
        <taxon>Chelicerata</taxon>
        <taxon>Arachnida</taxon>
        <taxon>Araneae</taxon>
        <taxon>Araneomorphae</taxon>
        <taxon>Entelegynae</taxon>
        <taxon>Araneoidea</taxon>
        <taxon>Nephilidae</taxon>
        <taxon>Trichonephila</taxon>
        <taxon>Trichonephila inaurata</taxon>
    </lineage>
</organism>
<dbReference type="GO" id="GO:0042278">
    <property type="term" value="P:purine nucleoside metabolic process"/>
    <property type="evidence" value="ECO:0007669"/>
    <property type="project" value="TreeGrafter"/>
</dbReference>
<dbReference type="InterPro" id="IPR002589">
    <property type="entry name" value="Macro_dom"/>
</dbReference>
<dbReference type="NCBIfam" id="NF001664">
    <property type="entry name" value="PRK00431.1-6"/>
    <property type="match status" value="1"/>
</dbReference>
<name>A0A8X6XXB9_9ARAC</name>